<sequence>MNLDLALRTEIPTKPTNESSIEEKTRYERWEHSNRTCLMIMRHTIDKSIRESIHQIDNAKNFLEAVGKKFTKFDKVEKGTLMKLLTTTTYDGISRVCEHIMMLIHFFNKLREMKVKLADSFLVWQVLESLPSQFDALKTIYNA</sequence>
<organism evidence="1 2">
    <name type="scientific">Juglans regia</name>
    <name type="common">English walnut</name>
    <dbReference type="NCBI Taxonomy" id="51240"/>
    <lineage>
        <taxon>Eukaryota</taxon>
        <taxon>Viridiplantae</taxon>
        <taxon>Streptophyta</taxon>
        <taxon>Embryophyta</taxon>
        <taxon>Tracheophyta</taxon>
        <taxon>Spermatophyta</taxon>
        <taxon>Magnoliopsida</taxon>
        <taxon>eudicotyledons</taxon>
        <taxon>Gunneridae</taxon>
        <taxon>Pentapetalae</taxon>
        <taxon>rosids</taxon>
        <taxon>fabids</taxon>
        <taxon>Fagales</taxon>
        <taxon>Juglandaceae</taxon>
        <taxon>Juglans</taxon>
    </lineage>
</organism>
<dbReference type="FunCoup" id="A0A2I4HN80">
    <property type="interactions" value="34"/>
</dbReference>
<keyword evidence="1" id="KW-1185">Reference proteome</keyword>
<accession>A0A2I4HN80</accession>
<dbReference type="Gramene" id="Jr06_05930_p1">
    <property type="protein sequence ID" value="cds.Jr06_05930_p1"/>
    <property type="gene ID" value="Jr06_05930"/>
</dbReference>
<dbReference type="Pfam" id="PF14223">
    <property type="entry name" value="Retrotran_gag_2"/>
    <property type="match status" value="1"/>
</dbReference>
<dbReference type="PANTHER" id="PTHR35317:SF42">
    <property type="entry name" value="RETROTRANSPOSON GAG DOMAIN-CONTAINING PROTEIN"/>
    <property type="match status" value="1"/>
</dbReference>
<reference evidence="2" key="1">
    <citation type="submission" date="2025-08" db="UniProtKB">
        <authorList>
            <consortium name="RefSeq"/>
        </authorList>
    </citation>
    <scope>IDENTIFICATION</scope>
    <source>
        <tissue evidence="2">Leaves</tissue>
    </source>
</reference>
<dbReference type="OrthoDB" id="1716820at2759"/>
<gene>
    <name evidence="2" type="primary">LOC109019664</name>
</gene>
<dbReference type="KEGG" id="jre:109019664"/>
<evidence type="ECO:0000313" key="2">
    <source>
        <dbReference type="RefSeq" id="XP_018857562.1"/>
    </source>
</evidence>
<dbReference type="Proteomes" id="UP000235220">
    <property type="component" value="Chromosome 6"/>
</dbReference>
<protein>
    <submittedName>
        <fullName evidence="2">Uncharacterized protein LOC109019664</fullName>
    </submittedName>
</protein>
<evidence type="ECO:0000313" key="1">
    <source>
        <dbReference type="Proteomes" id="UP000235220"/>
    </source>
</evidence>
<proteinExistence type="predicted"/>
<dbReference type="RefSeq" id="XP_018857562.1">
    <property type="nucleotide sequence ID" value="XM_019002017.1"/>
</dbReference>
<dbReference type="AlphaFoldDB" id="A0A2I4HN80"/>
<dbReference type="GeneID" id="109019664"/>
<name>A0A2I4HN80_JUGRE</name>
<dbReference type="PANTHER" id="PTHR35317">
    <property type="entry name" value="OS04G0629600 PROTEIN"/>
    <property type="match status" value="1"/>
</dbReference>